<name>A0A9X0AJ44_9HELO</name>
<comment type="caution">
    <text evidence="4">The sequence shown here is derived from an EMBL/GenBank/DDBJ whole genome shotgun (WGS) entry which is preliminary data.</text>
</comment>
<dbReference type="SUPFAM" id="SSF51197">
    <property type="entry name" value="Clavaminate synthase-like"/>
    <property type="match status" value="1"/>
</dbReference>
<dbReference type="PROSITE" id="PS51471">
    <property type="entry name" value="FE2OG_OXY"/>
    <property type="match status" value="1"/>
</dbReference>
<organism evidence="4 5">
    <name type="scientific">Sclerotinia nivalis</name>
    <dbReference type="NCBI Taxonomy" id="352851"/>
    <lineage>
        <taxon>Eukaryota</taxon>
        <taxon>Fungi</taxon>
        <taxon>Dikarya</taxon>
        <taxon>Ascomycota</taxon>
        <taxon>Pezizomycotina</taxon>
        <taxon>Leotiomycetes</taxon>
        <taxon>Helotiales</taxon>
        <taxon>Sclerotiniaceae</taxon>
        <taxon>Sclerotinia</taxon>
    </lineage>
</organism>
<keyword evidence="2" id="KW-0408">Iron</keyword>
<dbReference type="GO" id="GO:0046872">
    <property type="term" value="F:metal ion binding"/>
    <property type="evidence" value="ECO:0007669"/>
    <property type="project" value="UniProtKB-KW"/>
</dbReference>
<proteinExistence type="inferred from homology"/>
<dbReference type="EMBL" id="JAPEIS010000009">
    <property type="protein sequence ID" value="KAJ8063294.1"/>
    <property type="molecule type" value="Genomic_DNA"/>
</dbReference>
<dbReference type="OrthoDB" id="288590at2759"/>
<dbReference type="InterPro" id="IPR044861">
    <property type="entry name" value="IPNS-like_FE2OG_OXY"/>
</dbReference>
<evidence type="ECO:0000313" key="4">
    <source>
        <dbReference type="EMBL" id="KAJ8063294.1"/>
    </source>
</evidence>
<dbReference type="GO" id="GO:0016491">
    <property type="term" value="F:oxidoreductase activity"/>
    <property type="evidence" value="ECO:0007669"/>
    <property type="project" value="UniProtKB-KW"/>
</dbReference>
<keyword evidence="2" id="KW-0560">Oxidoreductase</keyword>
<accession>A0A9X0AJ44</accession>
<dbReference type="Proteomes" id="UP001152300">
    <property type="component" value="Unassembled WGS sequence"/>
</dbReference>
<evidence type="ECO:0000259" key="3">
    <source>
        <dbReference type="PROSITE" id="PS51471"/>
    </source>
</evidence>
<keyword evidence="5" id="KW-1185">Reference proteome</keyword>
<comment type="similarity">
    <text evidence="1 2">Belongs to the iron/ascorbate-dependent oxidoreductase family.</text>
</comment>
<dbReference type="Pfam" id="PF03171">
    <property type="entry name" value="2OG-FeII_Oxy"/>
    <property type="match status" value="1"/>
</dbReference>
<feature type="domain" description="Fe2OG dioxygenase" evidence="3">
    <location>
        <begin position="201"/>
        <end position="318"/>
    </location>
</feature>
<keyword evidence="2" id="KW-0479">Metal-binding</keyword>
<dbReference type="PANTHER" id="PTHR47990">
    <property type="entry name" value="2-OXOGLUTARATE (2OG) AND FE(II)-DEPENDENT OXYGENASE SUPERFAMILY PROTEIN-RELATED"/>
    <property type="match status" value="1"/>
</dbReference>
<dbReference type="AlphaFoldDB" id="A0A9X0AJ44"/>
<gene>
    <name evidence="4" type="ORF">OCU04_008524</name>
</gene>
<dbReference type="InterPro" id="IPR050231">
    <property type="entry name" value="Iron_ascorbate_oxido_reductase"/>
</dbReference>
<evidence type="ECO:0000313" key="5">
    <source>
        <dbReference type="Proteomes" id="UP001152300"/>
    </source>
</evidence>
<sequence>MTIQTRTKEALRIAGDFNVQDFYPAPFPEDVPTIELKKISLSKLLDGDEAEAQLVFESCTTTSFFYLDMLDHAIGRQIWRSACNLCQLGRDRFSATPLEEKLKYQVLPGTRVFDRGYLFRSSGQGGMPDELEVLNVPQSEFFGTKVAGGGLPSWLAQDENTFRQALQCGNIIARAILSVLEKKLELPNETFTKLHRLNDDSGDFIRTLRYLGIPSVQQSTADGFPAHKDATSITILFTWLGGLQTTAANAEIEGFNVKNEDWRWIRPEPGYAIVNLGDAMEIFTNNVLKSGMHRVVKAPGQQRPHDRMSVIIATRPENKSLMKAFDSPLIPHREQDGKVMTSLEWGHNVVVEIQKRAQAQAEAVSKSVDGNLFETT</sequence>
<dbReference type="InterPro" id="IPR027443">
    <property type="entry name" value="IPNS-like_sf"/>
</dbReference>
<evidence type="ECO:0000256" key="2">
    <source>
        <dbReference type="RuleBase" id="RU003682"/>
    </source>
</evidence>
<dbReference type="InterPro" id="IPR005123">
    <property type="entry name" value="Oxoglu/Fe-dep_dioxygenase_dom"/>
</dbReference>
<evidence type="ECO:0000256" key="1">
    <source>
        <dbReference type="ARBA" id="ARBA00008056"/>
    </source>
</evidence>
<dbReference type="Gene3D" id="2.60.120.330">
    <property type="entry name" value="B-lactam Antibiotic, Isopenicillin N Synthase, Chain"/>
    <property type="match status" value="1"/>
</dbReference>
<protein>
    <recommendedName>
        <fullName evidence="3">Fe2OG dioxygenase domain-containing protein</fullName>
    </recommendedName>
</protein>
<reference evidence="4" key="1">
    <citation type="submission" date="2022-11" db="EMBL/GenBank/DDBJ databases">
        <title>Genome Resource of Sclerotinia nivalis Strain SnTB1, a Plant Pathogen Isolated from American Ginseng.</title>
        <authorList>
            <person name="Fan S."/>
        </authorList>
    </citation>
    <scope>NUCLEOTIDE SEQUENCE</scope>
    <source>
        <strain evidence="4">SnTB1</strain>
    </source>
</reference>